<reference evidence="2 5" key="3">
    <citation type="submission" date="2019-12" db="EMBL/GenBank/DDBJ databases">
        <title>Draft Genome Sequences of Six Type Strains of the Genus Massilia.</title>
        <authorList>
            <person name="Miess H."/>
            <person name="Frediansyah A."/>
            <person name="Goeker M."/>
            <person name="Gross H."/>
        </authorList>
    </citation>
    <scope>NUCLEOTIDE SEQUENCE [LARGE SCALE GENOMIC DNA]</scope>
    <source>
        <strain evidence="2 5">DSM 26639</strain>
    </source>
</reference>
<dbReference type="EMBL" id="VLKW01000004">
    <property type="protein sequence ID" value="TWI47422.1"/>
    <property type="molecule type" value="Genomic_DNA"/>
</dbReference>
<accession>A0A562PSK6</accession>
<dbReference type="OrthoDB" id="8757879at2"/>
<protein>
    <submittedName>
        <fullName evidence="3">Uncharacterized protein</fullName>
    </submittedName>
</protein>
<keyword evidence="5" id="KW-1185">Reference proteome</keyword>
<evidence type="ECO:0000313" key="2">
    <source>
        <dbReference type="EMBL" id="QGZ39278.1"/>
    </source>
</evidence>
<evidence type="ECO:0000313" key="3">
    <source>
        <dbReference type="EMBL" id="TWI47422.1"/>
    </source>
</evidence>
<sequence length="107" mass="11188">MTDIRHAVAEQAAAGLATALLIERCRSGAEQGMLPQGRWLTAVADGLLNWLHDGGFTGAENVEAAMQTAAQGRRSRETGNMARNGNSLGTATRQAGSSARNHRAIGC</sequence>
<feature type="region of interest" description="Disordered" evidence="1">
    <location>
        <begin position="70"/>
        <end position="107"/>
    </location>
</feature>
<dbReference type="EMBL" id="CP046904">
    <property type="protein sequence ID" value="QGZ39278.1"/>
    <property type="molecule type" value="Genomic_DNA"/>
</dbReference>
<dbReference type="Proteomes" id="UP000437862">
    <property type="component" value="Chromosome"/>
</dbReference>
<evidence type="ECO:0000256" key="1">
    <source>
        <dbReference type="SAM" id="MobiDB-lite"/>
    </source>
</evidence>
<gene>
    <name evidence="2" type="ORF">GO485_09605</name>
    <name evidence="3" type="ORF">IP92_02482</name>
</gene>
<proteinExistence type="predicted"/>
<reference evidence="3" key="2">
    <citation type="submission" date="2019-07" db="EMBL/GenBank/DDBJ databases">
        <authorList>
            <person name="Whitman W."/>
            <person name="Huntemann M."/>
            <person name="Clum A."/>
            <person name="Pillay M."/>
            <person name="Palaniappan K."/>
            <person name="Varghese N."/>
            <person name="Mikhailova N."/>
            <person name="Stamatis D."/>
            <person name="Reddy T."/>
            <person name="Daum C."/>
            <person name="Shapiro N."/>
            <person name="Ivanova N."/>
            <person name="Kyrpides N."/>
            <person name="Woyke T."/>
        </authorList>
    </citation>
    <scope>NUCLEOTIDE SEQUENCE</scope>
    <source>
        <strain evidence="3">CGMCC 1.10685</strain>
    </source>
</reference>
<dbReference type="AlphaFoldDB" id="A0A562PSK6"/>
<dbReference type="RefSeq" id="WP_145875184.1">
    <property type="nucleotide sequence ID" value="NZ_CP046904.1"/>
</dbReference>
<name>A0A562PSK6_9BURK</name>
<feature type="compositionally biased region" description="Polar residues" evidence="1">
    <location>
        <begin position="81"/>
        <end position="99"/>
    </location>
</feature>
<evidence type="ECO:0000313" key="5">
    <source>
        <dbReference type="Proteomes" id="UP000437862"/>
    </source>
</evidence>
<organism evidence="3 4">
    <name type="scientific">Pseudoduganella flava</name>
    <dbReference type="NCBI Taxonomy" id="871742"/>
    <lineage>
        <taxon>Bacteria</taxon>
        <taxon>Pseudomonadati</taxon>
        <taxon>Pseudomonadota</taxon>
        <taxon>Betaproteobacteria</taxon>
        <taxon>Burkholderiales</taxon>
        <taxon>Oxalobacteraceae</taxon>
        <taxon>Telluria group</taxon>
        <taxon>Pseudoduganella</taxon>
    </lineage>
</organism>
<reference evidence="3 4" key="1">
    <citation type="journal article" date="2015" name="Stand. Genomic Sci.">
        <title>Genomic Encyclopedia of Bacterial and Archaeal Type Strains, Phase III: the genomes of soil and plant-associated and newly described type strains.</title>
        <authorList>
            <person name="Whitman W.B."/>
            <person name="Woyke T."/>
            <person name="Klenk H.P."/>
            <person name="Zhou Y."/>
            <person name="Lilburn T.G."/>
            <person name="Beck B.J."/>
            <person name="De Vos P."/>
            <person name="Vandamme P."/>
            <person name="Eisen J.A."/>
            <person name="Garrity G."/>
            <person name="Hugenholtz P."/>
            <person name="Kyrpides N.C."/>
        </authorList>
    </citation>
    <scope>NUCLEOTIDE SEQUENCE [LARGE SCALE GENOMIC DNA]</scope>
    <source>
        <strain evidence="3 4">CGMCC 1.10685</strain>
    </source>
</reference>
<evidence type="ECO:0000313" key="4">
    <source>
        <dbReference type="Proteomes" id="UP000315112"/>
    </source>
</evidence>
<dbReference type="Proteomes" id="UP000315112">
    <property type="component" value="Unassembled WGS sequence"/>
</dbReference>